<dbReference type="Gene3D" id="2.30.42.10">
    <property type="match status" value="2"/>
</dbReference>
<feature type="domain" description="PDZ" evidence="3">
    <location>
        <begin position="288"/>
        <end position="376"/>
    </location>
</feature>
<evidence type="ECO:0000259" key="3">
    <source>
        <dbReference type="PROSITE" id="PS50106"/>
    </source>
</evidence>
<reference evidence="4 5" key="1">
    <citation type="submission" date="2019-02" db="EMBL/GenBank/DDBJ databases">
        <title>Deep-cultivation of Planctomycetes and their phenomic and genomic characterization uncovers novel biology.</title>
        <authorList>
            <person name="Wiegand S."/>
            <person name="Jogler M."/>
            <person name="Boedeker C."/>
            <person name="Pinto D."/>
            <person name="Vollmers J."/>
            <person name="Rivas-Marin E."/>
            <person name="Kohn T."/>
            <person name="Peeters S.H."/>
            <person name="Heuer A."/>
            <person name="Rast P."/>
            <person name="Oberbeckmann S."/>
            <person name="Bunk B."/>
            <person name="Jeske O."/>
            <person name="Meyerdierks A."/>
            <person name="Storesund J.E."/>
            <person name="Kallscheuer N."/>
            <person name="Luecker S."/>
            <person name="Lage O.M."/>
            <person name="Pohl T."/>
            <person name="Merkel B.J."/>
            <person name="Hornburger P."/>
            <person name="Mueller R.-W."/>
            <person name="Bruemmer F."/>
            <person name="Labrenz M."/>
            <person name="Spormann A.M."/>
            <person name="Op den Camp H."/>
            <person name="Overmann J."/>
            <person name="Amann R."/>
            <person name="Jetten M.S.M."/>
            <person name="Mascher T."/>
            <person name="Medema M.H."/>
            <person name="Devos D.P."/>
            <person name="Kaster A.-K."/>
            <person name="Ovreas L."/>
            <person name="Rohde M."/>
            <person name="Galperin M.Y."/>
            <person name="Jogler C."/>
        </authorList>
    </citation>
    <scope>NUCLEOTIDE SEQUENCE [LARGE SCALE GENOMIC DNA]</scope>
    <source>
        <strain evidence="4 5">CA12</strain>
    </source>
</reference>
<evidence type="ECO:0000313" key="5">
    <source>
        <dbReference type="Proteomes" id="UP000318741"/>
    </source>
</evidence>
<dbReference type="InterPro" id="IPR051201">
    <property type="entry name" value="Chloro_Bact_Ser_Proteases"/>
</dbReference>
<protein>
    <submittedName>
        <fullName evidence="4">Serine protease HtrA</fullName>
    </submittedName>
</protein>
<dbReference type="GO" id="GO:0004252">
    <property type="term" value="F:serine-type endopeptidase activity"/>
    <property type="evidence" value="ECO:0007669"/>
    <property type="project" value="InterPro"/>
</dbReference>
<dbReference type="InterPro" id="IPR009003">
    <property type="entry name" value="Peptidase_S1_PA"/>
</dbReference>
<dbReference type="SMART" id="SM00228">
    <property type="entry name" value="PDZ"/>
    <property type="match status" value="2"/>
</dbReference>
<evidence type="ECO:0000313" key="4">
    <source>
        <dbReference type="EMBL" id="QDT16890.1"/>
    </source>
</evidence>
<sequence>MGAAPRPGERRMIHTDSPLAACGSAPFGTGAVGTVACGSAPASAVGIATSRVGVAAYLTLLALLCGAPRSSAQTPDYAAVSRISPTVAAVRRAAPSVLNLHSVKTTYDDEPVFGSRKPRKVNGMGTAIVVDPRGYLLTNHHVVDGVESLRATDESGASYVARTLSVDPQHDLALVKIDADNLPVMPLGTSCDLMRGETVIAIGNAFGYEHTVSKGIISQLFRDVEVTETQSYRNLIQTDASINPGNSGGPLINVRGEVIGINVAIRAGAQRIGFAIPIDDAREVLAQLMSVERLENRTHGALFSDRKTPETKQAVVARVDPRSPAGRGADGQGGLNRGDVVERVGRTPVEDAADFERALLGVRPGETVTLTVLRDGSRVPVALSLPGAGRAVAQAPSQTRQIAARTAAVRTVELPGKAELTAKRATADDAVQRFEARSGCKVERVAAAPGERLAEFGYKGGYRVAEVRSGGPADRALIKTGDILLGLHDFSTLIPADFAYILNLAADDGVKMLRCDILRGGDRLYTFLKLDEE</sequence>
<dbReference type="Gene3D" id="2.40.10.120">
    <property type="match status" value="1"/>
</dbReference>
<dbReference type="KEGG" id="acaf:CA12_29980"/>
<keyword evidence="5" id="KW-1185">Reference proteome</keyword>
<dbReference type="SUPFAM" id="SSF50156">
    <property type="entry name" value="PDZ domain-like"/>
    <property type="match status" value="2"/>
</dbReference>
<dbReference type="GO" id="GO:0006508">
    <property type="term" value="P:proteolysis"/>
    <property type="evidence" value="ECO:0007669"/>
    <property type="project" value="UniProtKB-KW"/>
</dbReference>
<accession>A0A517PBY2</accession>
<proteinExistence type="predicted"/>
<dbReference type="InterPro" id="IPR036034">
    <property type="entry name" value="PDZ_sf"/>
</dbReference>
<dbReference type="Proteomes" id="UP000318741">
    <property type="component" value="Chromosome"/>
</dbReference>
<dbReference type="EMBL" id="CP036265">
    <property type="protein sequence ID" value="QDT16890.1"/>
    <property type="molecule type" value="Genomic_DNA"/>
</dbReference>
<dbReference type="InterPro" id="IPR001478">
    <property type="entry name" value="PDZ"/>
</dbReference>
<dbReference type="Pfam" id="PF13180">
    <property type="entry name" value="PDZ_2"/>
    <property type="match status" value="1"/>
</dbReference>
<evidence type="ECO:0000256" key="2">
    <source>
        <dbReference type="ARBA" id="ARBA00022801"/>
    </source>
</evidence>
<dbReference type="PANTHER" id="PTHR43343:SF3">
    <property type="entry name" value="PROTEASE DO-LIKE 8, CHLOROPLASTIC"/>
    <property type="match status" value="1"/>
</dbReference>
<dbReference type="PRINTS" id="PR00834">
    <property type="entry name" value="PROTEASES2C"/>
</dbReference>
<evidence type="ECO:0000256" key="1">
    <source>
        <dbReference type="ARBA" id="ARBA00022670"/>
    </source>
</evidence>
<dbReference type="Pfam" id="PF13365">
    <property type="entry name" value="Trypsin_2"/>
    <property type="match status" value="1"/>
</dbReference>
<keyword evidence="1 4" id="KW-0645">Protease</keyword>
<dbReference type="PANTHER" id="PTHR43343">
    <property type="entry name" value="PEPTIDASE S12"/>
    <property type="match status" value="1"/>
</dbReference>
<keyword evidence="2" id="KW-0378">Hydrolase</keyword>
<dbReference type="PROSITE" id="PS50106">
    <property type="entry name" value="PDZ"/>
    <property type="match status" value="1"/>
</dbReference>
<organism evidence="4 5">
    <name type="scientific">Alienimonas californiensis</name>
    <dbReference type="NCBI Taxonomy" id="2527989"/>
    <lineage>
        <taxon>Bacteria</taxon>
        <taxon>Pseudomonadati</taxon>
        <taxon>Planctomycetota</taxon>
        <taxon>Planctomycetia</taxon>
        <taxon>Planctomycetales</taxon>
        <taxon>Planctomycetaceae</taxon>
        <taxon>Alienimonas</taxon>
    </lineage>
</organism>
<dbReference type="InterPro" id="IPR001940">
    <property type="entry name" value="Peptidase_S1C"/>
</dbReference>
<dbReference type="SUPFAM" id="SSF50494">
    <property type="entry name" value="Trypsin-like serine proteases"/>
    <property type="match status" value="1"/>
</dbReference>
<gene>
    <name evidence="4" type="primary">htrA_2</name>
    <name evidence="4" type="ORF">CA12_29980</name>
</gene>
<name>A0A517PBY2_9PLAN</name>
<dbReference type="AlphaFoldDB" id="A0A517PBY2"/>